<dbReference type="InterPro" id="IPR001507">
    <property type="entry name" value="ZP_dom"/>
</dbReference>
<sequence>MLLEITQTRGGGGVHQLPSGIRTSSNHLMWMCSEKVPEYTDEQKQYSCEEIGELENGLVFCTSDNSVGSVCQAFCSAGYKLNGPARRYCMYEEFAASPIRWSSDKEIACNRKQLDSSCLFNNGGCSHKCIDRGFGEIECTCPCGSFLDEDEKTCKAAETCPLDVTIAVDTRDRVCGDNRFIGVITRTLNGIFSVLDGNLPVKSFRIIYLRDGLAHVDVDLANSASYMTTLGSLFTTPNFCTTSSDTTISTISPDDSNASVFLWLLRNPLKGIAYENSSPDKIFVLTSKWVNDKLDASICGGGQCIDENEDLLMNIWRMSFTRIASLFDRKKCFNRQQSTNFMCNSNSMTLEIPICQLNGLTADDIVINNEKCPSVVSESRNGTYMRWDIGFTDCGIVPRENGDLVEYKAVLRTFISEETVIKPVMPHLNLEVKCEQLVETEFEVTDEFHAIDELYFNAETETYTPRMDMQLFVDKDFTVEATTLYVNQVIYAQASVEYNATVQITNCRAFTEDQPNVIWTMIEDGCLLDDTVEILPRDPETKKTRFSFLAFQFSNNEDGNVIIQCDYLLCLVDRNCAPVSDCK</sequence>
<dbReference type="Pfam" id="PF00100">
    <property type="entry name" value="Zona_pellucida"/>
    <property type="match status" value="1"/>
</dbReference>
<dbReference type="SUPFAM" id="SSF57535">
    <property type="entry name" value="Complement control module/SCR domain"/>
    <property type="match status" value="1"/>
</dbReference>
<dbReference type="PROSITE" id="PS50923">
    <property type="entry name" value="SUSHI"/>
    <property type="match status" value="1"/>
</dbReference>
<evidence type="ECO:0000256" key="3">
    <source>
        <dbReference type="PROSITE-ProRule" id="PRU00302"/>
    </source>
</evidence>
<dbReference type="PANTHER" id="PTHR14002">
    <property type="entry name" value="ENDOGLIN/TGF-BETA RECEPTOR TYPE III"/>
    <property type="match status" value="1"/>
</dbReference>
<evidence type="ECO:0000259" key="4">
    <source>
        <dbReference type="PROSITE" id="PS50923"/>
    </source>
</evidence>
<dbReference type="InterPro" id="IPR000436">
    <property type="entry name" value="Sushi_SCR_CCP_dom"/>
</dbReference>
<dbReference type="InterPro" id="IPR035976">
    <property type="entry name" value="Sushi/SCR/CCP_sf"/>
</dbReference>
<keyword evidence="1" id="KW-0732">Signal</keyword>
<dbReference type="SMART" id="SM00241">
    <property type="entry name" value="ZP"/>
    <property type="match status" value="1"/>
</dbReference>
<gene>
    <name evidence="6" type="ORF">OKIOD_LOCUS10728</name>
</gene>
<feature type="domain" description="Sushi" evidence="4">
    <location>
        <begin position="46"/>
        <end position="111"/>
    </location>
</feature>
<comment type="caution">
    <text evidence="3">Lacks conserved residue(s) required for the propagation of feature annotation.</text>
</comment>
<name>A0ABN7SVU8_OIKDI</name>
<reference evidence="6 7" key="1">
    <citation type="submission" date="2021-04" db="EMBL/GenBank/DDBJ databases">
        <authorList>
            <person name="Bliznina A."/>
        </authorList>
    </citation>
    <scope>NUCLEOTIDE SEQUENCE [LARGE SCALE GENOMIC DNA]</scope>
</reference>
<dbReference type="Proteomes" id="UP001158576">
    <property type="component" value="Chromosome 1"/>
</dbReference>
<dbReference type="Gene3D" id="2.60.40.3210">
    <property type="entry name" value="Zona pellucida, ZP-N domain"/>
    <property type="match status" value="1"/>
</dbReference>
<dbReference type="InterPro" id="IPR042235">
    <property type="entry name" value="ZP-C_dom"/>
</dbReference>
<evidence type="ECO:0000313" key="7">
    <source>
        <dbReference type="Proteomes" id="UP001158576"/>
    </source>
</evidence>
<dbReference type="Gene3D" id="2.10.25.10">
    <property type="entry name" value="Laminin"/>
    <property type="match status" value="1"/>
</dbReference>
<feature type="domain" description="ZP" evidence="5">
    <location>
        <begin position="342"/>
        <end position="583"/>
    </location>
</feature>
<evidence type="ECO:0000259" key="5">
    <source>
        <dbReference type="PROSITE" id="PS51034"/>
    </source>
</evidence>
<keyword evidence="7" id="KW-1185">Reference proteome</keyword>
<dbReference type="PANTHER" id="PTHR14002:SF54">
    <property type="entry name" value="ZONA PELLUCIDA SPERM-BINDING PROTEIN 2"/>
    <property type="match status" value="1"/>
</dbReference>
<evidence type="ECO:0000313" key="6">
    <source>
        <dbReference type="EMBL" id="CAG5105252.1"/>
    </source>
</evidence>
<dbReference type="Gene3D" id="2.10.70.10">
    <property type="entry name" value="Complement Module, domain 1"/>
    <property type="match status" value="1"/>
</dbReference>
<dbReference type="SUPFAM" id="SSF57196">
    <property type="entry name" value="EGF/Laminin"/>
    <property type="match status" value="1"/>
</dbReference>
<dbReference type="InterPro" id="IPR055355">
    <property type="entry name" value="ZP-C"/>
</dbReference>
<dbReference type="PROSITE" id="PS51034">
    <property type="entry name" value="ZP_2"/>
    <property type="match status" value="1"/>
</dbReference>
<protein>
    <submittedName>
        <fullName evidence="6">Oidioi.mRNA.OKI2018_I69.chr1.g1963.t1.cds</fullName>
    </submittedName>
</protein>
<accession>A0ABN7SVU8</accession>
<dbReference type="CDD" id="cd00033">
    <property type="entry name" value="CCP"/>
    <property type="match status" value="1"/>
</dbReference>
<dbReference type="SMART" id="SM00032">
    <property type="entry name" value="CCP"/>
    <property type="match status" value="1"/>
</dbReference>
<evidence type="ECO:0000256" key="1">
    <source>
        <dbReference type="ARBA" id="ARBA00022729"/>
    </source>
</evidence>
<dbReference type="EMBL" id="OU015566">
    <property type="protein sequence ID" value="CAG5105252.1"/>
    <property type="molecule type" value="Genomic_DNA"/>
</dbReference>
<organism evidence="6 7">
    <name type="scientific">Oikopleura dioica</name>
    <name type="common">Tunicate</name>
    <dbReference type="NCBI Taxonomy" id="34765"/>
    <lineage>
        <taxon>Eukaryota</taxon>
        <taxon>Metazoa</taxon>
        <taxon>Chordata</taxon>
        <taxon>Tunicata</taxon>
        <taxon>Appendicularia</taxon>
        <taxon>Copelata</taxon>
        <taxon>Oikopleuridae</taxon>
        <taxon>Oikopleura</taxon>
    </lineage>
</organism>
<keyword evidence="3" id="KW-0768">Sushi</keyword>
<evidence type="ECO:0000256" key="2">
    <source>
        <dbReference type="ARBA" id="ARBA00023157"/>
    </source>
</evidence>
<dbReference type="Gene3D" id="2.60.40.4100">
    <property type="entry name" value="Zona pellucida, ZP-C domain"/>
    <property type="match status" value="1"/>
</dbReference>
<proteinExistence type="predicted"/>
<keyword evidence="2" id="KW-1015">Disulfide bond</keyword>